<protein>
    <recommendedName>
        <fullName evidence="4">Secreted protein</fullName>
    </recommendedName>
</protein>
<proteinExistence type="predicted"/>
<evidence type="ECO:0000256" key="1">
    <source>
        <dbReference type="SAM" id="Phobius"/>
    </source>
</evidence>
<evidence type="ECO:0000313" key="3">
    <source>
        <dbReference type="EMBL" id="MBW74625.1"/>
    </source>
</evidence>
<evidence type="ECO:0008006" key="4">
    <source>
        <dbReference type="Google" id="ProtNLM"/>
    </source>
</evidence>
<name>A0A2M4DAQ5_ANODA</name>
<keyword evidence="1" id="KW-0812">Transmembrane</keyword>
<dbReference type="EMBL" id="GGFL01010447">
    <property type="protein sequence ID" value="MBW74625.1"/>
    <property type="molecule type" value="Transcribed_RNA"/>
</dbReference>
<keyword evidence="1" id="KW-0472">Membrane</keyword>
<feature type="transmembrane region" description="Helical" evidence="1">
    <location>
        <begin position="35"/>
        <end position="52"/>
    </location>
</feature>
<feature type="chain" id="PRO_5014604396" description="Secreted protein" evidence="2">
    <location>
        <begin position="20"/>
        <end position="67"/>
    </location>
</feature>
<keyword evidence="2" id="KW-0732">Signal</keyword>
<feature type="signal peptide" evidence="2">
    <location>
        <begin position="1"/>
        <end position="19"/>
    </location>
</feature>
<organism evidence="3">
    <name type="scientific">Anopheles darlingi</name>
    <name type="common">Mosquito</name>
    <dbReference type="NCBI Taxonomy" id="43151"/>
    <lineage>
        <taxon>Eukaryota</taxon>
        <taxon>Metazoa</taxon>
        <taxon>Ecdysozoa</taxon>
        <taxon>Arthropoda</taxon>
        <taxon>Hexapoda</taxon>
        <taxon>Insecta</taxon>
        <taxon>Pterygota</taxon>
        <taxon>Neoptera</taxon>
        <taxon>Endopterygota</taxon>
        <taxon>Diptera</taxon>
        <taxon>Nematocera</taxon>
        <taxon>Culicoidea</taxon>
        <taxon>Culicidae</taxon>
        <taxon>Anophelinae</taxon>
        <taxon>Anopheles</taxon>
    </lineage>
</organism>
<sequence>MILTSLFACFSLSLSLAFASLCCFFLPSASSFRSLIYVNKVFLFCFTFLLLCKDKSEKRRFARFFLP</sequence>
<dbReference type="AlphaFoldDB" id="A0A2M4DAQ5"/>
<reference evidence="3" key="1">
    <citation type="submission" date="2018-01" db="EMBL/GenBank/DDBJ databases">
        <title>An insight into the sialome of Amazonian anophelines.</title>
        <authorList>
            <person name="Ribeiro J.M."/>
            <person name="Scarpassa V."/>
            <person name="Calvo E."/>
        </authorList>
    </citation>
    <scope>NUCLEOTIDE SEQUENCE</scope>
</reference>
<evidence type="ECO:0000256" key="2">
    <source>
        <dbReference type="SAM" id="SignalP"/>
    </source>
</evidence>
<keyword evidence="1" id="KW-1133">Transmembrane helix</keyword>
<accession>A0A2M4DAQ5</accession>